<dbReference type="NCBIfam" id="NF001209">
    <property type="entry name" value="PRK00175.1"/>
    <property type="match status" value="1"/>
</dbReference>
<dbReference type="AlphaFoldDB" id="A0A6J7Q1W9"/>
<dbReference type="GO" id="GO:0009086">
    <property type="term" value="P:methionine biosynthetic process"/>
    <property type="evidence" value="ECO:0007669"/>
    <property type="project" value="TreeGrafter"/>
</dbReference>
<gene>
    <name evidence="3" type="ORF">UFOPK3992_01240</name>
</gene>
<dbReference type="PANTHER" id="PTHR32268:SF11">
    <property type="entry name" value="HOMOSERINE O-ACETYLTRANSFERASE"/>
    <property type="match status" value="1"/>
</dbReference>
<accession>A0A6J7Q1W9</accession>
<dbReference type="GO" id="GO:0004414">
    <property type="term" value="F:homoserine O-acetyltransferase activity"/>
    <property type="evidence" value="ECO:0007669"/>
    <property type="project" value="TreeGrafter"/>
</dbReference>
<dbReference type="Gene3D" id="3.40.50.1820">
    <property type="entry name" value="alpha/beta hydrolase"/>
    <property type="match status" value="1"/>
</dbReference>
<name>A0A6J7Q1W9_9ZZZZ</name>
<keyword evidence="1" id="KW-0808">Transferase</keyword>
<dbReference type="HAMAP" id="MF_00296">
    <property type="entry name" value="MetX_acyltransf"/>
    <property type="match status" value="1"/>
</dbReference>
<evidence type="ECO:0000313" key="3">
    <source>
        <dbReference type="EMBL" id="CAB5011286.1"/>
    </source>
</evidence>
<dbReference type="EMBL" id="CAFBOZ010000176">
    <property type="protein sequence ID" value="CAB5011286.1"/>
    <property type="molecule type" value="Genomic_DNA"/>
</dbReference>
<dbReference type="PIRSF" id="PIRSF000443">
    <property type="entry name" value="Homoser_Ac_trans"/>
    <property type="match status" value="1"/>
</dbReference>
<dbReference type="Pfam" id="PF00561">
    <property type="entry name" value="Abhydrolase_1"/>
    <property type="match status" value="1"/>
</dbReference>
<reference evidence="3" key="1">
    <citation type="submission" date="2020-05" db="EMBL/GenBank/DDBJ databases">
        <authorList>
            <person name="Chiriac C."/>
            <person name="Salcher M."/>
            <person name="Ghai R."/>
            <person name="Kavagutti S V."/>
        </authorList>
    </citation>
    <scope>NUCLEOTIDE SEQUENCE</scope>
</reference>
<dbReference type="GO" id="GO:0009092">
    <property type="term" value="P:homoserine metabolic process"/>
    <property type="evidence" value="ECO:0007669"/>
    <property type="project" value="TreeGrafter"/>
</dbReference>
<sequence>MPISYDGPPPASAAWREGDHPGWRQFVDLPSLTLEAGGALPAVRVAYETFGTPRRDERGRVINAVLILHALTADSHVAGPEGPGQITAGWWDDVVGSGKALDTDEWFVVCPNVLGGCQGTTGPSSLAPDGKPWGSRWPRITIRDQVEVEIRLSDALGIDRWVAVAGGSMGGMRALEWAIMAPERVGASLVLAVGAAATSDEIGLYSAQVLAVRSDPSYCDGDYYHAQPGGGPHQGLGLARRMAHLSYRSETELELRFGRTSQGAEDPLRGGRYAIESYLDHHAEKLVRRFDAGTYVSLTESMNTHDVGRGRGGVAAALGAITVPVVVGGIDSDRLYPVRLQHEMAALIPTAEPATIIGSPYGHDGFLIEADAVGQLLRSTLARSLHHARP</sequence>
<feature type="domain" description="AB hydrolase-1" evidence="2">
    <location>
        <begin position="63"/>
        <end position="367"/>
    </location>
</feature>
<dbReference type="NCBIfam" id="TIGR01392">
    <property type="entry name" value="homoserO_Ac_trn"/>
    <property type="match status" value="1"/>
</dbReference>
<dbReference type="SUPFAM" id="SSF53474">
    <property type="entry name" value="alpha/beta-Hydrolases"/>
    <property type="match status" value="1"/>
</dbReference>
<dbReference type="InterPro" id="IPR000073">
    <property type="entry name" value="AB_hydrolase_1"/>
</dbReference>
<proteinExistence type="inferred from homology"/>
<dbReference type="InterPro" id="IPR008220">
    <property type="entry name" value="HAT_MetX-like"/>
</dbReference>
<protein>
    <submittedName>
        <fullName evidence="3">Unannotated protein</fullName>
    </submittedName>
</protein>
<evidence type="ECO:0000259" key="2">
    <source>
        <dbReference type="Pfam" id="PF00561"/>
    </source>
</evidence>
<evidence type="ECO:0000256" key="1">
    <source>
        <dbReference type="ARBA" id="ARBA00022679"/>
    </source>
</evidence>
<organism evidence="3">
    <name type="scientific">freshwater metagenome</name>
    <dbReference type="NCBI Taxonomy" id="449393"/>
    <lineage>
        <taxon>unclassified sequences</taxon>
        <taxon>metagenomes</taxon>
        <taxon>ecological metagenomes</taxon>
    </lineage>
</organism>
<dbReference type="InterPro" id="IPR029058">
    <property type="entry name" value="AB_hydrolase_fold"/>
</dbReference>
<dbReference type="PANTHER" id="PTHR32268">
    <property type="entry name" value="HOMOSERINE O-ACETYLTRANSFERASE"/>
    <property type="match status" value="1"/>
</dbReference>